<dbReference type="AlphaFoldDB" id="A0A9P7VX59"/>
<dbReference type="GeneID" id="66112680"/>
<dbReference type="Proteomes" id="UP000812287">
    <property type="component" value="Unassembled WGS sequence"/>
</dbReference>
<sequence>MVSFRWFTRLLPTILSSTTVLSDDDMFIFFQPPQPGRLITTILLNNTMPPLDSLWEGLGNIHVEKVEYRKSYSPGNPLGHEYLVVTVKESIGARRSGHLLVDWIGRGRPRAKTTTDTNTTLSTPPSSNDSSDTAEDDAQATPPTSAPATRATRATPANQWETINRFHHAIARIKNFRKRIENFSKWDPVDVFDKLIILNTIDEAFDVQGRYPYDVLMTMDLSLGQRPITLEHFLLLSKTTTKDTIASPFIYAQCSWFAHTIRTVLQLETGAPIQNVTNLRHRGMMAMGRQAPVRGDDKLKTPETVKVEWEQAKVVADKEWEALRQAFLASERPPTKNVQLAEKH</sequence>
<feature type="compositionally biased region" description="Low complexity" evidence="1">
    <location>
        <begin position="140"/>
        <end position="157"/>
    </location>
</feature>
<feature type="compositionally biased region" description="Low complexity" evidence="1">
    <location>
        <begin position="114"/>
        <end position="131"/>
    </location>
</feature>
<dbReference type="EMBL" id="MU250530">
    <property type="protein sequence ID" value="KAG7448360.1"/>
    <property type="molecule type" value="Genomic_DNA"/>
</dbReference>
<feature type="chain" id="PRO_5040128728" evidence="2">
    <location>
        <begin position="23"/>
        <end position="344"/>
    </location>
</feature>
<evidence type="ECO:0000256" key="1">
    <source>
        <dbReference type="SAM" id="MobiDB-lite"/>
    </source>
</evidence>
<feature type="region of interest" description="Disordered" evidence="1">
    <location>
        <begin position="111"/>
        <end position="157"/>
    </location>
</feature>
<keyword evidence="4" id="KW-1185">Reference proteome</keyword>
<dbReference type="RefSeq" id="XP_043041860.1">
    <property type="nucleotide sequence ID" value="XM_043190383.1"/>
</dbReference>
<protein>
    <submittedName>
        <fullName evidence="3">Uncharacterized protein</fullName>
    </submittedName>
</protein>
<proteinExistence type="predicted"/>
<reference evidence="3" key="1">
    <citation type="submission" date="2020-11" db="EMBL/GenBank/DDBJ databases">
        <title>Adaptations for nitrogen fixation in a non-lichenized fungal sporocarp promotes dispersal by wood-feeding termites.</title>
        <authorList>
            <consortium name="DOE Joint Genome Institute"/>
            <person name="Koch R.A."/>
            <person name="Yoon G."/>
            <person name="Arayal U."/>
            <person name="Lail K."/>
            <person name="Amirebrahimi M."/>
            <person name="Labutti K."/>
            <person name="Lipzen A."/>
            <person name="Riley R."/>
            <person name="Barry K."/>
            <person name="Henrissat B."/>
            <person name="Grigoriev I.V."/>
            <person name="Herr J.R."/>
            <person name="Aime M.C."/>
        </authorList>
    </citation>
    <scope>NUCLEOTIDE SEQUENCE</scope>
    <source>
        <strain evidence="3">MCA 3950</strain>
    </source>
</reference>
<evidence type="ECO:0000313" key="3">
    <source>
        <dbReference type="EMBL" id="KAG7448360.1"/>
    </source>
</evidence>
<evidence type="ECO:0000313" key="4">
    <source>
        <dbReference type="Proteomes" id="UP000812287"/>
    </source>
</evidence>
<organism evidence="3 4">
    <name type="scientific">Guyanagaster necrorhizus</name>
    <dbReference type="NCBI Taxonomy" id="856835"/>
    <lineage>
        <taxon>Eukaryota</taxon>
        <taxon>Fungi</taxon>
        <taxon>Dikarya</taxon>
        <taxon>Basidiomycota</taxon>
        <taxon>Agaricomycotina</taxon>
        <taxon>Agaricomycetes</taxon>
        <taxon>Agaricomycetidae</taxon>
        <taxon>Agaricales</taxon>
        <taxon>Marasmiineae</taxon>
        <taxon>Physalacriaceae</taxon>
        <taxon>Guyanagaster</taxon>
    </lineage>
</organism>
<feature type="signal peptide" evidence="2">
    <location>
        <begin position="1"/>
        <end position="22"/>
    </location>
</feature>
<evidence type="ECO:0000256" key="2">
    <source>
        <dbReference type="SAM" id="SignalP"/>
    </source>
</evidence>
<accession>A0A9P7VX59</accession>
<keyword evidence="2" id="KW-0732">Signal</keyword>
<comment type="caution">
    <text evidence="3">The sequence shown here is derived from an EMBL/GenBank/DDBJ whole genome shotgun (WGS) entry which is preliminary data.</text>
</comment>
<name>A0A9P7VX59_9AGAR</name>
<gene>
    <name evidence="3" type="ORF">BT62DRAFT_993148</name>
</gene>